<dbReference type="PROSITE" id="PS50404">
    <property type="entry name" value="GST_NTER"/>
    <property type="match status" value="1"/>
</dbReference>
<dbReference type="SUPFAM" id="SSF47616">
    <property type="entry name" value="GST C-terminal domain-like"/>
    <property type="match status" value="1"/>
</dbReference>
<dbReference type="Gene3D" id="3.40.30.10">
    <property type="entry name" value="Glutaredoxin"/>
    <property type="match status" value="1"/>
</dbReference>
<dbReference type="AlphaFoldDB" id="A0A345ZVV1"/>
<protein>
    <submittedName>
        <fullName evidence="3">Glutathione S-transferase</fullName>
    </submittedName>
</protein>
<sequence length="212" mass="24497">MIDLYTWTTPNGRKASIMLEEIGLPYTVHPIDISKDEQFAPDFLKIAPNNRIPAIVDRDTGIALMETGAIMIYLADKTGKLLAKEGERRYRAIEWLMWQMGGIGPMLGQVHHFVKYNPGKAPYAEERYLKEAHRLYKVLNTRLEGREFVVDEYSIADIAIWPWVSRFEWQTIDMKQYPNVKRWYETIAKRPAVQKGYSVPKDTGPIPIPMPA</sequence>
<dbReference type="InterPro" id="IPR004046">
    <property type="entry name" value="GST_C"/>
</dbReference>
<dbReference type="EMBL" id="CP031417">
    <property type="protein sequence ID" value="AXK81048.1"/>
    <property type="molecule type" value="Genomic_DNA"/>
</dbReference>
<keyword evidence="3" id="KW-0808">Transferase</keyword>
<gene>
    <name evidence="3" type="ORF">DW352_11315</name>
</gene>
<evidence type="ECO:0000313" key="3">
    <source>
        <dbReference type="EMBL" id="AXK81048.1"/>
    </source>
</evidence>
<accession>A0A345ZVV1</accession>
<evidence type="ECO:0000259" key="1">
    <source>
        <dbReference type="PROSITE" id="PS50404"/>
    </source>
</evidence>
<dbReference type="OrthoDB" id="9803562at2"/>
<dbReference type="PANTHER" id="PTHR44051:SF8">
    <property type="entry name" value="GLUTATHIONE S-TRANSFERASE GSTA"/>
    <property type="match status" value="1"/>
</dbReference>
<dbReference type="GO" id="GO:0016740">
    <property type="term" value="F:transferase activity"/>
    <property type="evidence" value="ECO:0007669"/>
    <property type="project" value="UniProtKB-KW"/>
</dbReference>
<proteinExistence type="predicted"/>
<dbReference type="SFLD" id="SFLDS00019">
    <property type="entry name" value="Glutathione_Transferase_(cytos"/>
    <property type="match status" value="1"/>
</dbReference>
<dbReference type="SFLD" id="SFLDG00358">
    <property type="entry name" value="Main_(cytGST)"/>
    <property type="match status" value="1"/>
</dbReference>
<dbReference type="InterPro" id="IPR040079">
    <property type="entry name" value="Glutathione_S-Trfase"/>
</dbReference>
<dbReference type="SUPFAM" id="SSF52833">
    <property type="entry name" value="Thioredoxin-like"/>
    <property type="match status" value="1"/>
</dbReference>
<reference evidence="3 4" key="1">
    <citation type="submission" date="2018-07" db="EMBL/GenBank/DDBJ databases">
        <authorList>
            <person name="Quirk P.G."/>
            <person name="Krulwich T.A."/>
        </authorList>
    </citation>
    <scope>NUCLEOTIDE SEQUENCE [LARGE SCALE GENOMIC DNA]</scope>
    <source>
        <strain evidence="3 4">CC-BB4</strain>
    </source>
</reference>
<keyword evidence="4" id="KW-1185">Reference proteome</keyword>
<dbReference type="Proteomes" id="UP000254889">
    <property type="component" value="Chromosome"/>
</dbReference>
<dbReference type="InterPro" id="IPR010987">
    <property type="entry name" value="Glutathione-S-Trfase_C-like"/>
</dbReference>
<name>A0A345ZVV1_9HYPH</name>
<feature type="domain" description="GST C-terminal" evidence="2">
    <location>
        <begin position="85"/>
        <end position="212"/>
    </location>
</feature>
<dbReference type="RefSeq" id="WP_115691289.1">
    <property type="nucleotide sequence ID" value="NZ_CP031417.1"/>
</dbReference>
<dbReference type="PANTHER" id="PTHR44051">
    <property type="entry name" value="GLUTATHIONE S-TRANSFERASE-RELATED"/>
    <property type="match status" value="1"/>
</dbReference>
<evidence type="ECO:0000259" key="2">
    <source>
        <dbReference type="PROSITE" id="PS50405"/>
    </source>
</evidence>
<dbReference type="InterPro" id="IPR004045">
    <property type="entry name" value="Glutathione_S-Trfase_N"/>
</dbReference>
<feature type="domain" description="GST N-terminal" evidence="1">
    <location>
        <begin position="1"/>
        <end position="82"/>
    </location>
</feature>
<dbReference type="Pfam" id="PF13409">
    <property type="entry name" value="GST_N_2"/>
    <property type="match status" value="1"/>
</dbReference>
<evidence type="ECO:0000313" key="4">
    <source>
        <dbReference type="Proteomes" id="UP000254889"/>
    </source>
</evidence>
<organism evidence="3 4">
    <name type="scientific">Pseudolabrys taiwanensis</name>
    <dbReference type="NCBI Taxonomy" id="331696"/>
    <lineage>
        <taxon>Bacteria</taxon>
        <taxon>Pseudomonadati</taxon>
        <taxon>Pseudomonadota</taxon>
        <taxon>Alphaproteobacteria</taxon>
        <taxon>Hyphomicrobiales</taxon>
        <taxon>Xanthobacteraceae</taxon>
        <taxon>Pseudolabrys</taxon>
    </lineage>
</organism>
<dbReference type="InterPro" id="IPR036249">
    <property type="entry name" value="Thioredoxin-like_sf"/>
</dbReference>
<dbReference type="KEGG" id="ptaw:DW352_11315"/>
<dbReference type="Pfam" id="PF00043">
    <property type="entry name" value="GST_C"/>
    <property type="match status" value="1"/>
</dbReference>
<dbReference type="PROSITE" id="PS50405">
    <property type="entry name" value="GST_CTER"/>
    <property type="match status" value="1"/>
</dbReference>
<dbReference type="Gene3D" id="1.20.1050.10">
    <property type="match status" value="1"/>
</dbReference>
<dbReference type="CDD" id="cd10291">
    <property type="entry name" value="GST_C_YfcG_like"/>
    <property type="match status" value="1"/>
</dbReference>
<dbReference type="SFLD" id="SFLDG01151">
    <property type="entry name" value="Main.2:_Nu-like"/>
    <property type="match status" value="1"/>
</dbReference>
<dbReference type="CDD" id="cd03048">
    <property type="entry name" value="GST_N_Ure2p_like"/>
    <property type="match status" value="1"/>
</dbReference>
<dbReference type="InterPro" id="IPR036282">
    <property type="entry name" value="Glutathione-S-Trfase_C_sf"/>
</dbReference>